<accession>A0ABY8L7T4</accession>
<name>A0ABY8L7T4_9RHOB</name>
<reference evidence="1 2" key="1">
    <citation type="submission" date="2023-04" db="EMBL/GenBank/DDBJ databases">
        <title>Jannaschia ovalis sp. nov., a marine bacterium isolated from sea tidal flat.</title>
        <authorList>
            <person name="Kwon D.Y."/>
            <person name="Kim J.-J."/>
        </authorList>
    </citation>
    <scope>NUCLEOTIDE SEQUENCE [LARGE SCALE GENOMIC DNA]</scope>
    <source>
        <strain evidence="1 2">GRR-S6-38</strain>
    </source>
</reference>
<protein>
    <recommendedName>
        <fullName evidence="3">Methyltransferase, FkbM family</fullName>
    </recommendedName>
</protein>
<evidence type="ECO:0000313" key="2">
    <source>
        <dbReference type="Proteomes" id="UP001243420"/>
    </source>
</evidence>
<dbReference type="Gene3D" id="3.40.50.150">
    <property type="entry name" value="Vaccinia Virus protein VP39"/>
    <property type="match status" value="1"/>
</dbReference>
<proteinExistence type="predicted"/>
<dbReference type="RefSeq" id="WP_279964014.1">
    <property type="nucleotide sequence ID" value="NZ_CP122537.1"/>
</dbReference>
<evidence type="ECO:0000313" key="1">
    <source>
        <dbReference type="EMBL" id="WGH77439.1"/>
    </source>
</evidence>
<dbReference type="InterPro" id="IPR029063">
    <property type="entry name" value="SAM-dependent_MTases_sf"/>
</dbReference>
<gene>
    <name evidence="1" type="ORF">P8627_10300</name>
</gene>
<dbReference type="Proteomes" id="UP001243420">
    <property type="component" value="Chromosome"/>
</dbReference>
<keyword evidence="2" id="KW-1185">Reference proteome</keyword>
<dbReference type="EMBL" id="CP122537">
    <property type="protein sequence ID" value="WGH77439.1"/>
    <property type="molecule type" value="Genomic_DNA"/>
</dbReference>
<dbReference type="SUPFAM" id="SSF53335">
    <property type="entry name" value="S-adenosyl-L-methionine-dependent methyltransferases"/>
    <property type="match status" value="1"/>
</dbReference>
<evidence type="ECO:0008006" key="3">
    <source>
        <dbReference type="Google" id="ProtNLM"/>
    </source>
</evidence>
<organism evidence="1 2">
    <name type="scientific">Jannaschia ovalis</name>
    <dbReference type="NCBI Taxonomy" id="3038773"/>
    <lineage>
        <taxon>Bacteria</taxon>
        <taxon>Pseudomonadati</taxon>
        <taxon>Pseudomonadota</taxon>
        <taxon>Alphaproteobacteria</taxon>
        <taxon>Rhodobacterales</taxon>
        <taxon>Roseobacteraceae</taxon>
        <taxon>Jannaschia</taxon>
    </lineage>
</organism>
<sequence>MIETARRIEARLRRAGYVWAHARLTGNRGTYRPHGIAIRADTRADLALRYLLARGRPYEAPEARLIGAHLAPGTDVIELGGCIGVVSATIRDRIGPDARHILVEANPDIAPLALENATGPRPDRTDLVVAAVDYSGASHVRFARGHNQHVGHVARADEDGFSSPAVTLATLAARLPGRFALVCDIEGLEREMIAREAETLARCDLIVLEVHPGVFPQGETDVAEIEAQLAAIGLHRLAREQDVIAFARGMSS</sequence>